<feature type="compositionally biased region" description="Polar residues" evidence="1">
    <location>
        <begin position="195"/>
        <end position="205"/>
    </location>
</feature>
<feature type="region of interest" description="Disordered" evidence="1">
    <location>
        <begin position="1"/>
        <end position="222"/>
    </location>
</feature>
<feature type="compositionally biased region" description="Polar residues" evidence="1">
    <location>
        <begin position="114"/>
        <end position="123"/>
    </location>
</feature>
<feature type="compositionally biased region" description="Basic and acidic residues" evidence="1">
    <location>
        <begin position="80"/>
        <end position="89"/>
    </location>
</feature>
<reference evidence="3 4" key="1">
    <citation type="submission" date="2019-04" db="EMBL/GenBank/DDBJ databases">
        <authorList>
            <consortium name="DOE Joint Genome Institute"/>
            <person name="Mondo S."/>
            <person name="Kjaerbolling I."/>
            <person name="Vesth T."/>
            <person name="Frisvad J.C."/>
            <person name="Nybo J.L."/>
            <person name="Theobald S."/>
            <person name="Kildgaard S."/>
            <person name="Isbrandt T."/>
            <person name="Kuo A."/>
            <person name="Sato A."/>
            <person name="Lyhne E.K."/>
            <person name="Kogle M.E."/>
            <person name="Wiebenga A."/>
            <person name="Kun R.S."/>
            <person name="Lubbers R.J."/>
            <person name="Makela M.R."/>
            <person name="Barry K."/>
            <person name="Chovatia M."/>
            <person name="Clum A."/>
            <person name="Daum C."/>
            <person name="Haridas S."/>
            <person name="He G."/>
            <person name="LaButti K."/>
            <person name="Lipzen A."/>
            <person name="Riley R."/>
            <person name="Salamov A."/>
            <person name="Simmons B.A."/>
            <person name="Magnuson J.K."/>
            <person name="Henrissat B."/>
            <person name="Mortensen U.H."/>
            <person name="Larsen T.O."/>
            <person name="Devries R.P."/>
            <person name="Grigoriev I.V."/>
            <person name="Machida M."/>
            <person name="Baker S.E."/>
            <person name="Andersen M.R."/>
            <person name="Cantor M.N."/>
            <person name="Hua S.X."/>
        </authorList>
    </citation>
    <scope>NUCLEOTIDE SEQUENCE [LARGE SCALE GENOMIC DNA]</scope>
    <source>
        <strain evidence="3 4">CBS 117616</strain>
    </source>
</reference>
<gene>
    <name evidence="3" type="ORF">BDV36DRAFT_205747</name>
</gene>
<feature type="compositionally biased region" description="Low complexity" evidence="1">
    <location>
        <begin position="125"/>
        <end position="136"/>
    </location>
</feature>
<dbReference type="Proteomes" id="UP000325395">
    <property type="component" value="Unassembled WGS sequence"/>
</dbReference>
<evidence type="ECO:0000313" key="4">
    <source>
        <dbReference type="Proteomes" id="UP000325395"/>
    </source>
</evidence>
<dbReference type="Pfam" id="PF10544">
    <property type="entry name" value="T5orf172"/>
    <property type="match status" value="1"/>
</dbReference>
<protein>
    <recommendedName>
        <fullName evidence="2">Bacteriophage T5 Orf172 DNA-binding domain-containing protein</fullName>
    </recommendedName>
</protein>
<organism evidence="3 4">
    <name type="scientific">Aspergillus pseudocaelatus</name>
    <dbReference type="NCBI Taxonomy" id="1825620"/>
    <lineage>
        <taxon>Eukaryota</taxon>
        <taxon>Fungi</taxon>
        <taxon>Dikarya</taxon>
        <taxon>Ascomycota</taxon>
        <taxon>Pezizomycotina</taxon>
        <taxon>Eurotiomycetes</taxon>
        <taxon>Eurotiomycetidae</taxon>
        <taxon>Eurotiales</taxon>
        <taxon>Aspergillaceae</taxon>
        <taxon>Aspergillus</taxon>
        <taxon>Aspergillus subgen. Circumdati</taxon>
    </lineage>
</organism>
<evidence type="ECO:0000259" key="2">
    <source>
        <dbReference type="Pfam" id="PF10544"/>
    </source>
</evidence>
<dbReference type="EMBL" id="ML735752">
    <property type="protein sequence ID" value="KAE8416426.1"/>
    <property type="molecule type" value="Genomic_DNA"/>
</dbReference>
<evidence type="ECO:0000313" key="3">
    <source>
        <dbReference type="EMBL" id="KAE8416426.1"/>
    </source>
</evidence>
<feature type="compositionally biased region" description="Polar residues" evidence="1">
    <location>
        <begin position="534"/>
        <end position="566"/>
    </location>
</feature>
<keyword evidence="4" id="KW-1185">Reference proteome</keyword>
<feature type="domain" description="Bacteriophage T5 Orf172 DNA-binding" evidence="2">
    <location>
        <begin position="256"/>
        <end position="350"/>
    </location>
</feature>
<dbReference type="InterPro" id="IPR018306">
    <property type="entry name" value="Phage_T5_Orf172_DNA-bd"/>
</dbReference>
<feature type="compositionally biased region" description="Basic and acidic residues" evidence="1">
    <location>
        <begin position="185"/>
        <end position="194"/>
    </location>
</feature>
<feature type="compositionally biased region" description="Polar residues" evidence="1">
    <location>
        <begin position="158"/>
        <end position="177"/>
    </location>
</feature>
<sequence>MAFSTPLRSYPYSDKDKPFSDLSPGSVEKFLEDESDSTGNLVDDSPTRGVAVRRQAKDLSRRSQSSHACVSTRDQTVEAYLREGTEESLNRNPQRSLLEHCSRGSKAPDGSSPILRTSQTSPQRPIWIPENVPIIEIPDDEPDEKGIPSVTTHLDVPASTSHAQNNGQNLISVSADSMETDSVDPSDHETHETESPFSLPSQQETPRTDISDHGLEQRQTGPERISDLCSTEEIIFAIRDVICGWTPPQEKDSKKGYAYIFYDPLAQSPCYKIGHSGNVKVRTQQHQNQCRLRRWSSKKSPALRDYKLLERLAHAELRNLRCKPNCFCGAEHREYFLGKAAHGQDILDSWSRWLIEKDPYNDDGNLRSFWVDRLNVLLDGYSRLFHCTDVECNKHHRGNNACQACLREGWQRFTEPTAQDIFEYDCRIKVPFAWGRLLLQTCYGRFPCYETELIWMSDSIEFVCRTWDSASSVQLILVVLLGKGLYLTVCSLWNHTLDISRLLEFYLACAAAYRLFVLPTVRMNSVDQTLSQGVKRTTLPTRKSARASSKSPGIPTPASNQSQRTSKTTRKKWVPGEHPNTKLFNDISSPKKETMDDMKEVIGRRLPESPPNSTWITTHQERSNATQGV</sequence>
<name>A0ABQ6WH12_9EURO</name>
<feature type="compositionally biased region" description="Polar residues" evidence="1">
    <location>
        <begin position="62"/>
        <end position="74"/>
    </location>
</feature>
<feature type="region of interest" description="Disordered" evidence="1">
    <location>
        <begin position="534"/>
        <end position="629"/>
    </location>
</feature>
<proteinExistence type="predicted"/>
<evidence type="ECO:0000256" key="1">
    <source>
        <dbReference type="SAM" id="MobiDB-lite"/>
    </source>
</evidence>
<feature type="compositionally biased region" description="Basic and acidic residues" evidence="1">
    <location>
        <begin position="589"/>
        <end position="607"/>
    </location>
</feature>
<feature type="compositionally biased region" description="Basic and acidic residues" evidence="1">
    <location>
        <begin position="206"/>
        <end position="216"/>
    </location>
</feature>
<feature type="compositionally biased region" description="Polar residues" evidence="1">
    <location>
        <begin position="611"/>
        <end position="629"/>
    </location>
</feature>
<accession>A0ABQ6WH12</accession>